<feature type="region of interest" description="Disordered" evidence="1">
    <location>
        <begin position="96"/>
        <end position="136"/>
    </location>
</feature>
<feature type="compositionally biased region" description="Basic and acidic residues" evidence="1">
    <location>
        <begin position="107"/>
        <end position="120"/>
    </location>
</feature>
<gene>
    <name evidence="3" type="ORF">CCR75_000019</name>
</gene>
<reference evidence="3 4" key="1">
    <citation type="journal article" date="2021" name="Genome Biol.">
        <title>AFLAP: assembly-free linkage analysis pipeline using k-mers from genome sequencing data.</title>
        <authorList>
            <person name="Fletcher K."/>
            <person name="Zhang L."/>
            <person name="Gil J."/>
            <person name="Han R."/>
            <person name="Cavanaugh K."/>
            <person name="Michelmore R."/>
        </authorList>
    </citation>
    <scope>NUCLEOTIDE SEQUENCE [LARGE SCALE GENOMIC DNA]</scope>
    <source>
        <strain evidence="3 4">SF5</strain>
    </source>
</reference>
<feature type="region of interest" description="Disordered" evidence="1">
    <location>
        <begin position="591"/>
        <end position="616"/>
    </location>
</feature>
<dbReference type="KEGG" id="blac:94343798"/>
<feature type="compositionally biased region" description="Basic and acidic residues" evidence="1">
    <location>
        <begin position="591"/>
        <end position="606"/>
    </location>
</feature>
<accession>A0A976IJL4</accession>
<feature type="domain" description="DUF4211" evidence="2">
    <location>
        <begin position="291"/>
        <end position="430"/>
    </location>
</feature>
<feature type="compositionally biased region" description="Basic and acidic residues" evidence="1">
    <location>
        <begin position="182"/>
        <end position="196"/>
    </location>
</feature>
<dbReference type="Pfam" id="PF13926">
    <property type="entry name" value="DUF4211"/>
    <property type="match status" value="1"/>
</dbReference>
<protein>
    <recommendedName>
        <fullName evidence="2">DUF4211 domain-containing protein</fullName>
    </recommendedName>
</protein>
<keyword evidence="4" id="KW-1185">Reference proteome</keyword>
<dbReference type="GeneID" id="94343798"/>
<dbReference type="InterPro" id="IPR025451">
    <property type="entry name" value="DUF4211"/>
</dbReference>
<proteinExistence type="predicted"/>
<dbReference type="GO" id="GO:0005634">
    <property type="term" value="C:nucleus"/>
    <property type="evidence" value="ECO:0007669"/>
    <property type="project" value="TreeGrafter"/>
</dbReference>
<evidence type="ECO:0000256" key="1">
    <source>
        <dbReference type="SAM" id="MobiDB-lite"/>
    </source>
</evidence>
<dbReference type="OrthoDB" id="24526at2759"/>
<feature type="region of interest" description="Disordered" evidence="1">
    <location>
        <begin position="150"/>
        <end position="262"/>
    </location>
</feature>
<organism evidence="3 4">
    <name type="scientific">Bremia lactucae</name>
    <name type="common">Lettuce downy mildew</name>
    <dbReference type="NCBI Taxonomy" id="4779"/>
    <lineage>
        <taxon>Eukaryota</taxon>
        <taxon>Sar</taxon>
        <taxon>Stramenopiles</taxon>
        <taxon>Oomycota</taxon>
        <taxon>Peronosporomycetes</taxon>
        <taxon>Peronosporales</taxon>
        <taxon>Peronosporaceae</taxon>
        <taxon>Bremia</taxon>
    </lineage>
</organism>
<dbReference type="RefSeq" id="XP_067822535.1">
    <property type="nucleotide sequence ID" value="XM_067958127.1"/>
</dbReference>
<evidence type="ECO:0000313" key="4">
    <source>
        <dbReference type="Proteomes" id="UP000294530"/>
    </source>
</evidence>
<dbReference type="Gene3D" id="3.30.40.10">
    <property type="entry name" value="Zinc/RING finger domain, C3HC4 (zinc finger)"/>
    <property type="match status" value="1"/>
</dbReference>
<evidence type="ECO:0000259" key="2">
    <source>
        <dbReference type="Pfam" id="PF13926"/>
    </source>
</evidence>
<name>A0A976IJL4_BRELC</name>
<dbReference type="EMBL" id="SHOA02000001">
    <property type="protein sequence ID" value="TDH73036.1"/>
    <property type="molecule type" value="Genomic_DNA"/>
</dbReference>
<feature type="compositionally biased region" description="Basic and acidic residues" evidence="1">
    <location>
        <begin position="252"/>
        <end position="262"/>
    </location>
</feature>
<evidence type="ECO:0000313" key="3">
    <source>
        <dbReference type="EMBL" id="TDH73036.1"/>
    </source>
</evidence>
<dbReference type="PANTHER" id="PTHR14689">
    <property type="entry name" value="PHORBOL-ESTER_DAG-TYPE DOMAIN-CONTAINING PROTEIN"/>
    <property type="match status" value="1"/>
</dbReference>
<dbReference type="InterPro" id="IPR013083">
    <property type="entry name" value="Znf_RING/FYVE/PHD"/>
</dbReference>
<dbReference type="AlphaFoldDB" id="A0A976IJL4"/>
<feature type="compositionally biased region" description="Basic and acidic residues" evidence="1">
    <location>
        <begin position="150"/>
        <end position="168"/>
    </location>
</feature>
<sequence length="729" mass="83819">MADHVEVVIDGDSTEDEDEVTIVTPESRKRRCRSNILLDQDEEDDDTKTTSDSAPRLQQQLSLNTDGLSLTNMKLRQPSTMPRSRRHMHQLSIAATVELGKRGHGQQTHETHEREEDDVRIIQPPSGISVEGEDQKHQDFIIEVSNEEKMKQRDEHNDLNGDQNKQEVSRVPQDASASRRSSRIECKRQEKRRQREGAPNLNSAVPTNCLASLQSLGPHYNGDVDDDHASESSDSGKQVLPPTKRRQSIPRLGERDHQEKGCVDAGDDVDDFICGDDEVEYMNDDEEAVISVESSDDDVCGDDPVELTAILAARRSREVHEWFEIYMEYLEECIIDPNFEMAMRHKRSKAKHYLYDQSISRIERKLCSCRDTVRSGVAWPEEMVEALKHASVFRSSQASAEQDCDACNRRQHVATHRIELTGYAFDATKLYSAQWMHYLKKAVKEAAAVNISFEMGSICHARTLAYWQLLHAKQFWCILIDAKLQKCADRSGRISDQYRVEFIKKEFGRYKKLVSLVDNFAEDSKRITQYMPNEWRKVTRRNIVSNFLPLPSRDLDIQSRRGTLESFVNESEEEPIEEEEEMMEQMERTGRVVASDRNHGDQTISDKEEESDTDTVSLYQTPCSKRKNELNFREAIQDEVKKKETQSDEANCFTEKDNDMCLVCDASPRNSGVVHGLYLHVYCCYACAKRQYRVKSGCMVCNRPIDQVLRLLPLTYDARKAIRNRPKKT</sequence>
<feature type="region of interest" description="Disordered" evidence="1">
    <location>
        <begin position="1"/>
        <end position="62"/>
    </location>
</feature>
<comment type="caution">
    <text evidence="3">The sequence shown here is derived from an EMBL/GenBank/DDBJ whole genome shotgun (WGS) entry which is preliminary data.</text>
</comment>
<dbReference type="PANTHER" id="PTHR14689:SF0">
    <property type="entry name" value="COILED-COIL DOMAIN-CONTAINING PROTEIN 82"/>
    <property type="match status" value="1"/>
</dbReference>
<dbReference type="Proteomes" id="UP000294530">
    <property type="component" value="Unassembled WGS sequence"/>
</dbReference>
<dbReference type="Pfam" id="PF13920">
    <property type="entry name" value="zf-C3HC4_3"/>
    <property type="match status" value="1"/>
</dbReference>
<feature type="compositionally biased region" description="Polar residues" evidence="1">
    <location>
        <begin position="200"/>
        <end position="215"/>
    </location>
</feature>